<organism evidence="2 3">
    <name type="scientific">Enterococcus pallens ATCC BAA-351</name>
    <dbReference type="NCBI Taxonomy" id="1158607"/>
    <lineage>
        <taxon>Bacteria</taxon>
        <taxon>Bacillati</taxon>
        <taxon>Bacillota</taxon>
        <taxon>Bacilli</taxon>
        <taxon>Lactobacillales</taxon>
        <taxon>Enterococcaceae</taxon>
        <taxon>Enterococcus</taxon>
    </lineage>
</organism>
<evidence type="ECO:0000256" key="1">
    <source>
        <dbReference type="SAM" id="Coils"/>
    </source>
</evidence>
<gene>
    <name evidence="2" type="ORF">UAU_05246</name>
</gene>
<sequence length="204" mass="23071">MEYIPNRMKKIGALFLSIFLLISAFSWVNDSQKKVQTIKELKQENASLKAKDTKLSIQYTQLSEQYDTLNKEKNGSANESLLTTTNELFKAVYNYDTEKKSDSVAARKEKAKPYANSSTLDALFSKDPEKLTTTVTTVSKLEGDPEVYRMSSDEMNLTAMVLVKYSLSIAGSEKQESEFMYKIVFDPTLKQVTEVKNIGQVMIP</sequence>
<evidence type="ECO:0000313" key="2">
    <source>
        <dbReference type="EMBL" id="EOH86324.1"/>
    </source>
</evidence>
<dbReference type="EMBL" id="AJAQ01000054">
    <property type="protein sequence ID" value="EOH86324.1"/>
    <property type="molecule type" value="Genomic_DNA"/>
</dbReference>
<keyword evidence="1" id="KW-0175">Coiled coil</keyword>
<protein>
    <submittedName>
        <fullName evidence="2">Uncharacterized protein</fullName>
    </submittedName>
</protein>
<comment type="caution">
    <text evidence="2">The sequence shown here is derived from an EMBL/GenBank/DDBJ whole genome shotgun (WGS) entry which is preliminary data.</text>
</comment>
<name>R2SDU8_9ENTE</name>
<dbReference type="STRING" id="160454.RV10_GL002381"/>
<dbReference type="eggNOG" id="ENOG50307TA">
    <property type="taxonomic scope" value="Bacteria"/>
</dbReference>
<evidence type="ECO:0000313" key="3">
    <source>
        <dbReference type="Proteomes" id="UP000013782"/>
    </source>
</evidence>
<dbReference type="PATRIC" id="fig|1158607.3.peg.5217"/>
<reference evidence="2 3" key="1">
    <citation type="submission" date="2013-02" db="EMBL/GenBank/DDBJ databases">
        <title>The Genome Sequence of Enterococcus pallens BAA-351.</title>
        <authorList>
            <consortium name="The Broad Institute Genome Sequencing Platform"/>
            <consortium name="The Broad Institute Genome Sequencing Center for Infectious Disease"/>
            <person name="Earl A.M."/>
            <person name="Gilmore M.S."/>
            <person name="Lebreton F."/>
            <person name="Walker B."/>
            <person name="Young S.K."/>
            <person name="Zeng Q."/>
            <person name="Gargeya S."/>
            <person name="Fitzgerald M."/>
            <person name="Haas B."/>
            <person name="Abouelleil A."/>
            <person name="Alvarado L."/>
            <person name="Arachchi H.M."/>
            <person name="Berlin A.M."/>
            <person name="Chapman S.B."/>
            <person name="Dewar J."/>
            <person name="Goldberg J."/>
            <person name="Griggs A."/>
            <person name="Gujja S."/>
            <person name="Hansen M."/>
            <person name="Howarth C."/>
            <person name="Imamovic A."/>
            <person name="Larimer J."/>
            <person name="McCowan C."/>
            <person name="Murphy C."/>
            <person name="Neiman D."/>
            <person name="Pearson M."/>
            <person name="Priest M."/>
            <person name="Roberts A."/>
            <person name="Saif S."/>
            <person name="Shea T."/>
            <person name="Sisk P."/>
            <person name="Sykes S."/>
            <person name="Wortman J."/>
            <person name="Nusbaum C."/>
            <person name="Birren B."/>
        </authorList>
    </citation>
    <scope>NUCLEOTIDE SEQUENCE [LARGE SCALE GENOMIC DNA]</scope>
    <source>
        <strain evidence="2 3">ATCC BAA-351</strain>
    </source>
</reference>
<dbReference type="AlphaFoldDB" id="R2SDU8"/>
<proteinExistence type="predicted"/>
<accession>R2SDU8</accession>
<feature type="coiled-coil region" evidence="1">
    <location>
        <begin position="31"/>
        <end position="79"/>
    </location>
</feature>
<dbReference type="OrthoDB" id="2191038at2"/>
<dbReference type="Proteomes" id="UP000013782">
    <property type="component" value="Unassembled WGS sequence"/>
</dbReference>
<keyword evidence="3" id="KW-1185">Reference proteome</keyword>
<dbReference type="HOGENOM" id="CLU_118043_0_0_9"/>
<dbReference type="RefSeq" id="WP_010760165.1">
    <property type="nucleotide sequence ID" value="NZ_ASWD01000009.1"/>
</dbReference>